<evidence type="ECO:0000256" key="2">
    <source>
        <dbReference type="SAM" id="MobiDB-lite"/>
    </source>
</evidence>
<dbReference type="Gene3D" id="3.40.50.150">
    <property type="entry name" value="Vaccinia Virus protein VP39"/>
    <property type="match status" value="1"/>
</dbReference>
<comment type="caution">
    <text evidence="3">The sequence shown here is derived from an EMBL/GenBank/DDBJ whole genome shotgun (WGS) entry which is preliminary data.</text>
</comment>
<evidence type="ECO:0000313" key="4">
    <source>
        <dbReference type="Proteomes" id="UP000639643"/>
    </source>
</evidence>
<dbReference type="GO" id="GO:0032259">
    <property type="term" value="P:methylation"/>
    <property type="evidence" value="ECO:0007669"/>
    <property type="project" value="UniProtKB-KW"/>
</dbReference>
<evidence type="ECO:0000256" key="1">
    <source>
        <dbReference type="ARBA" id="ARBA00038158"/>
    </source>
</evidence>
<keyword evidence="4" id="KW-1185">Reference proteome</keyword>
<name>A0A8H6MY37_9PEZI</name>
<organism evidence="3 4">
    <name type="scientific">Colletotrichum musicola</name>
    <dbReference type="NCBI Taxonomy" id="2175873"/>
    <lineage>
        <taxon>Eukaryota</taxon>
        <taxon>Fungi</taxon>
        <taxon>Dikarya</taxon>
        <taxon>Ascomycota</taxon>
        <taxon>Pezizomycotina</taxon>
        <taxon>Sordariomycetes</taxon>
        <taxon>Hypocreomycetidae</taxon>
        <taxon>Glomerellales</taxon>
        <taxon>Glomerellaceae</taxon>
        <taxon>Colletotrichum</taxon>
        <taxon>Colletotrichum orchidearum species complex</taxon>
    </lineage>
</organism>
<comment type="similarity">
    <text evidence="1">Belongs to the methyltransferase superfamily. LaeA methyltransferase family.</text>
</comment>
<evidence type="ECO:0000313" key="3">
    <source>
        <dbReference type="EMBL" id="KAF6812478.1"/>
    </source>
</evidence>
<reference evidence="3" key="1">
    <citation type="journal article" date="2020" name="Phytopathology">
        <title>Genome Sequence Resources of Colletotrichum truncatum, C. plurivorum, C. musicola, and C. sojae: Four Species Pathogenic to Soybean (Glycine max).</title>
        <authorList>
            <person name="Rogerio F."/>
            <person name="Boufleur T.R."/>
            <person name="Ciampi-Guillardi M."/>
            <person name="Sukno S.A."/>
            <person name="Thon M.R."/>
            <person name="Massola Junior N.S."/>
            <person name="Baroncelli R."/>
        </authorList>
    </citation>
    <scope>NUCLEOTIDE SEQUENCE</scope>
    <source>
        <strain evidence="3">LFN0074</strain>
    </source>
</reference>
<dbReference type="OrthoDB" id="2013972at2759"/>
<protein>
    <submittedName>
        <fullName evidence="3">SAM-dependent methyltransferase</fullName>
    </submittedName>
</protein>
<feature type="compositionally biased region" description="Low complexity" evidence="2">
    <location>
        <begin position="10"/>
        <end position="20"/>
    </location>
</feature>
<dbReference type="PANTHER" id="PTHR43591">
    <property type="entry name" value="METHYLTRANSFERASE"/>
    <property type="match status" value="1"/>
</dbReference>
<dbReference type="Pfam" id="PF13489">
    <property type="entry name" value="Methyltransf_23"/>
    <property type="match status" value="1"/>
</dbReference>
<dbReference type="CDD" id="cd02440">
    <property type="entry name" value="AdoMet_MTases"/>
    <property type="match status" value="1"/>
</dbReference>
<dbReference type="PANTHER" id="PTHR43591:SF10">
    <property type="entry name" value="ABC TRANSMEMBRANE TYPE-1 DOMAIN-CONTAINING PROTEIN-RELATED"/>
    <property type="match status" value="1"/>
</dbReference>
<keyword evidence="3" id="KW-0808">Transferase</keyword>
<accession>A0A8H6MY37</accession>
<sequence>MCSDRNTENSASPRSPRAAAGPDEGPITAHIRGLTSTRDRILRLRQPKTKAMATTRTGRLMALRDEAGAGGMLTSGSILSSSTASLSESINEYRRIQGRTYTQKVDYYAPNDEKQNEALDINHWWSLLFLGDKLFLSPLGNNVQRVLDVGTGTGIWAIDFADEHPSAEVIGVDVSPIQPTWTPPNCKFQIDDIEKPWTWPEGHFDYIRVSNLEGCVADWSEFYEQAFKALRPGGYIEIKEHDIELKSQAGPLPDDHILKSWPRSLLKAAGILGKTGLQCRDHGIAKSLGAAGFSDVVEQKFPVPIGGWASEPRLKEAGLGCLTFLDQSLEGFGMFLLKEVLGWEVSEVLVSTAEYRKAIRDSKLQPYMDLHIVYARKPEEAEA</sequence>
<dbReference type="Proteomes" id="UP000639643">
    <property type="component" value="Unassembled WGS sequence"/>
</dbReference>
<dbReference type="AlphaFoldDB" id="A0A8H6MY37"/>
<dbReference type="GO" id="GO:0008168">
    <property type="term" value="F:methyltransferase activity"/>
    <property type="evidence" value="ECO:0007669"/>
    <property type="project" value="UniProtKB-KW"/>
</dbReference>
<feature type="region of interest" description="Disordered" evidence="2">
    <location>
        <begin position="1"/>
        <end position="29"/>
    </location>
</feature>
<proteinExistence type="inferred from homology"/>
<gene>
    <name evidence="3" type="ORF">CMUS01_13049</name>
</gene>
<dbReference type="InterPro" id="IPR029063">
    <property type="entry name" value="SAM-dependent_MTases_sf"/>
</dbReference>
<keyword evidence="3" id="KW-0489">Methyltransferase</keyword>
<dbReference type="EMBL" id="WIGM01000787">
    <property type="protein sequence ID" value="KAF6812478.1"/>
    <property type="molecule type" value="Genomic_DNA"/>
</dbReference>
<dbReference type="SUPFAM" id="SSF53335">
    <property type="entry name" value="S-adenosyl-L-methionine-dependent methyltransferases"/>
    <property type="match status" value="1"/>
</dbReference>